<gene>
    <name evidence="10" type="ORF">S03H2_47276</name>
</gene>
<organism evidence="10">
    <name type="scientific">marine sediment metagenome</name>
    <dbReference type="NCBI Taxonomy" id="412755"/>
    <lineage>
        <taxon>unclassified sequences</taxon>
        <taxon>metagenomes</taxon>
        <taxon>ecological metagenomes</taxon>
    </lineage>
</organism>
<dbReference type="InterPro" id="IPR043502">
    <property type="entry name" value="DNA/RNA_pol_sf"/>
</dbReference>
<dbReference type="AlphaFoldDB" id="X1IMN6"/>
<dbReference type="EC" id="2.7.7.7" evidence="2"/>
<comment type="caution">
    <text evidence="10">The sequence shown here is derived from an EMBL/GenBank/DDBJ whole genome shotgun (WGS) entry which is preliminary data.</text>
</comment>
<accession>X1IMN6</accession>
<keyword evidence="4" id="KW-0548">Nucleotidyltransferase</keyword>
<evidence type="ECO:0000256" key="5">
    <source>
        <dbReference type="ARBA" id="ARBA00022705"/>
    </source>
</evidence>
<dbReference type="InterPro" id="IPR004868">
    <property type="entry name" value="DNA-dir_DNA_pol_B_mt/vir"/>
</dbReference>
<dbReference type="GO" id="GO:0003887">
    <property type="term" value="F:DNA-directed DNA polymerase activity"/>
    <property type="evidence" value="ECO:0007669"/>
    <property type="project" value="UniProtKB-KW"/>
</dbReference>
<comment type="similarity">
    <text evidence="1">Belongs to the DNA polymerase type-B family.</text>
</comment>
<sequence>ADYTCLDVNSMYGYVMKEYQYPFNLRTTGRKLALKELPKILAHQCIIAEVLLNTPEPLFSVRHDNRLIFPVGSFRTTLTTEELKYAYEHGYIVECYKYAIYDRALLFGDYVNFFYDQRMKYQASGNKPFAAITKLFQNSLYGKFGQHNDEWSTLGEDTESKDFVMREYDAQRHCWVECRSINGRIEECTGKVLARHAMVAIPAHVTANARLFLMKRANIAGYGNYFLYRHRLFMGKHHRQRTVNGIYTPNSTWEAKSRA</sequence>
<evidence type="ECO:0000256" key="7">
    <source>
        <dbReference type="ARBA" id="ARBA00023125"/>
    </source>
</evidence>
<dbReference type="GO" id="GO:0003677">
    <property type="term" value="F:DNA binding"/>
    <property type="evidence" value="ECO:0007669"/>
    <property type="project" value="UniProtKB-KW"/>
</dbReference>
<dbReference type="PANTHER" id="PTHR33568:SF3">
    <property type="entry name" value="DNA-DIRECTED DNA POLYMERASE"/>
    <property type="match status" value="1"/>
</dbReference>
<comment type="catalytic activity">
    <reaction evidence="8">
        <text>DNA(n) + a 2'-deoxyribonucleoside 5'-triphosphate = DNA(n+1) + diphosphate</text>
        <dbReference type="Rhea" id="RHEA:22508"/>
        <dbReference type="Rhea" id="RHEA-COMP:17339"/>
        <dbReference type="Rhea" id="RHEA-COMP:17340"/>
        <dbReference type="ChEBI" id="CHEBI:33019"/>
        <dbReference type="ChEBI" id="CHEBI:61560"/>
        <dbReference type="ChEBI" id="CHEBI:173112"/>
        <dbReference type="EC" id="2.7.7.7"/>
    </reaction>
</comment>
<evidence type="ECO:0000256" key="8">
    <source>
        <dbReference type="ARBA" id="ARBA00049244"/>
    </source>
</evidence>
<dbReference type="EMBL" id="BARU01029748">
    <property type="protein sequence ID" value="GAH70485.1"/>
    <property type="molecule type" value="Genomic_DNA"/>
</dbReference>
<feature type="non-terminal residue" evidence="10">
    <location>
        <position position="1"/>
    </location>
</feature>
<keyword evidence="6" id="KW-0239">DNA-directed DNA polymerase</keyword>
<evidence type="ECO:0000259" key="9">
    <source>
        <dbReference type="Pfam" id="PF03175"/>
    </source>
</evidence>
<feature type="domain" description="DNA-directed DNA polymerase family B mitochondria/virus" evidence="9">
    <location>
        <begin position="3"/>
        <end position="161"/>
    </location>
</feature>
<dbReference type="PANTHER" id="PTHR33568">
    <property type="entry name" value="DNA POLYMERASE"/>
    <property type="match status" value="1"/>
</dbReference>
<protein>
    <recommendedName>
        <fullName evidence="2">DNA-directed DNA polymerase</fullName>
        <ecNumber evidence="2">2.7.7.7</ecNumber>
    </recommendedName>
</protein>
<evidence type="ECO:0000256" key="4">
    <source>
        <dbReference type="ARBA" id="ARBA00022695"/>
    </source>
</evidence>
<keyword evidence="5" id="KW-0235">DNA replication</keyword>
<dbReference type="SUPFAM" id="SSF56672">
    <property type="entry name" value="DNA/RNA polymerases"/>
    <property type="match status" value="1"/>
</dbReference>
<dbReference type="Pfam" id="PF03175">
    <property type="entry name" value="DNA_pol_B_2"/>
    <property type="match status" value="1"/>
</dbReference>
<dbReference type="Gene3D" id="1.10.287.690">
    <property type="entry name" value="Helix hairpin bin"/>
    <property type="match status" value="1"/>
</dbReference>
<keyword evidence="7" id="KW-0238">DNA-binding</keyword>
<evidence type="ECO:0000256" key="3">
    <source>
        <dbReference type="ARBA" id="ARBA00022679"/>
    </source>
</evidence>
<evidence type="ECO:0000256" key="2">
    <source>
        <dbReference type="ARBA" id="ARBA00012417"/>
    </source>
</evidence>
<dbReference type="GO" id="GO:0000166">
    <property type="term" value="F:nucleotide binding"/>
    <property type="evidence" value="ECO:0007669"/>
    <property type="project" value="InterPro"/>
</dbReference>
<name>X1IMN6_9ZZZZ</name>
<dbReference type="GO" id="GO:0006260">
    <property type="term" value="P:DNA replication"/>
    <property type="evidence" value="ECO:0007669"/>
    <property type="project" value="UniProtKB-KW"/>
</dbReference>
<evidence type="ECO:0000313" key="10">
    <source>
        <dbReference type="EMBL" id="GAH70485.1"/>
    </source>
</evidence>
<evidence type="ECO:0000256" key="6">
    <source>
        <dbReference type="ARBA" id="ARBA00022932"/>
    </source>
</evidence>
<keyword evidence="3" id="KW-0808">Transferase</keyword>
<evidence type="ECO:0000256" key="1">
    <source>
        <dbReference type="ARBA" id="ARBA00005755"/>
    </source>
</evidence>
<reference evidence="10" key="1">
    <citation type="journal article" date="2014" name="Front. Microbiol.">
        <title>High frequency of phylogenetically diverse reductive dehalogenase-homologous genes in deep subseafloor sedimentary metagenomes.</title>
        <authorList>
            <person name="Kawai M."/>
            <person name="Futagami T."/>
            <person name="Toyoda A."/>
            <person name="Takaki Y."/>
            <person name="Nishi S."/>
            <person name="Hori S."/>
            <person name="Arai W."/>
            <person name="Tsubouchi T."/>
            <person name="Morono Y."/>
            <person name="Uchiyama I."/>
            <person name="Ito T."/>
            <person name="Fujiyama A."/>
            <person name="Inagaki F."/>
            <person name="Takami H."/>
        </authorList>
    </citation>
    <scope>NUCLEOTIDE SEQUENCE</scope>
    <source>
        <strain evidence="10">Expedition CK06-06</strain>
    </source>
</reference>
<proteinExistence type="inferred from homology"/>